<dbReference type="Gene3D" id="3.40.50.720">
    <property type="entry name" value="NAD(P)-binding Rossmann-like Domain"/>
    <property type="match status" value="1"/>
</dbReference>
<dbReference type="PANTHER" id="PTHR43544">
    <property type="entry name" value="SHORT-CHAIN DEHYDROGENASE/REDUCTASE"/>
    <property type="match status" value="1"/>
</dbReference>
<keyword evidence="3" id="KW-1185">Reference proteome</keyword>
<dbReference type="GeneID" id="19113620"/>
<dbReference type="PANTHER" id="PTHR43544:SF32">
    <property type="entry name" value="CHAIN DEHYDROGENASE, PUTATIVE (AFU_ORTHOLOGUE AFUA_5G01530)-RELATED"/>
    <property type="match status" value="1"/>
</dbReference>
<comment type="similarity">
    <text evidence="1">Belongs to the short-chain dehydrogenases/reductases (SDR) family.</text>
</comment>
<sequence>MAAGKRIVLITGANTGLGFEIVKALYASSHPYEILLGTRTLSNGEKARQTLHSEVSSSPGSSNVTVVQADVSSDSSLEQLVKDVESKHGRLDCLINNAGANFDQDIAKGTYSLREGMNKSWDVNITGTHILTTLAMPLLLKSDDPRLIFMTSGTSSLHETERLDGPMFGRLNAAPAKGWPKAQEVNPVTVYRSTKAGLNMLMRQWERILREDAVKIWAISPGFLVTGLGGLGEEALRKMGAKEPHVGGEFVRDVVEGKRDHDVGKIIRSDMIQPY</sequence>
<dbReference type="GO" id="GO:0019748">
    <property type="term" value="P:secondary metabolic process"/>
    <property type="evidence" value="ECO:0007669"/>
    <property type="project" value="TreeGrafter"/>
</dbReference>
<evidence type="ECO:0000313" key="2">
    <source>
        <dbReference type="EMBL" id="EMC91609.1"/>
    </source>
</evidence>
<gene>
    <name evidence="2" type="ORF">BAUCODRAFT_38716</name>
</gene>
<dbReference type="RefSeq" id="XP_007680884.1">
    <property type="nucleotide sequence ID" value="XM_007682694.1"/>
</dbReference>
<dbReference type="OMA" id="REWHRML"/>
<proteinExistence type="inferred from homology"/>
<evidence type="ECO:0000256" key="1">
    <source>
        <dbReference type="ARBA" id="ARBA00006484"/>
    </source>
</evidence>
<organism evidence="2 3">
    <name type="scientific">Baudoinia panamericana (strain UAMH 10762)</name>
    <name type="common">Angels' share fungus</name>
    <name type="synonym">Baudoinia compniacensis (strain UAMH 10762)</name>
    <dbReference type="NCBI Taxonomy" id="717646"/>
    <lineage>
        <taxon>Eukaryota</taxon>
        <taxon>Fungi</taxon>
        <taxon>Dikarya</taxon>
        <taxon>Ascomycota</taxon>
        <taxon>Pezizomycotina</taxon>
        <taxon>Dothideomycetes</taxon>
        <taxon>Dothideomycetidae</taxon>
        <taxon>Mycosphaerellales</taxon>
        <taxon>Teratosphaeriaceae</taxon>
        <taxon>Baudoinia</taxon>
    </lineage>
</organism>
<dbReference type="InterPro" id="IPR002347">
    <property type="entry name" value="SDR_fam"/>
</dbReference>
<accession>M2MY66</accession>
<evidence type="ECO:0008006" key="4">
    <source>
        <dbReference type="Google" id="ProtNLM"/>
    </source>
</evidence>
<dbReference type="HOGENOM" id="CLU_010194_9_0_1"/>
<dbReference type="OrthoDB" id="1933717at2759"/>
<name>M2MY66_BAUPA</name>
<protein>
    <recommendedName>
        <fullName evidence="4">Ketoreductase (KR) domain-containing protein</fullName>
    </recommendedName>
</protein>
<dbReference type="eggNOG" id="KOG1208">
    <property type="taxonomic scope" value="Eukaryota"/>
</dbReference>
<dbReference type="Proteomes" id="UP000011761">
    <property type="component" value="Unassembled WGS sequence"/>
</dbReference>
<dbReference type="InterPro" id="IPR051468">
    <property type="entry name" value="Fungal_SecMetab_SDRs"/>
</dbReference>
<evidence type="ECO:0000313" key="3">
    <source>
        <dbReference type="Proteomes" id="UP000011761"/>
    </source>
</evidence>
<dbReference type="GO" id="GO:0016491">
    <property type="term" value="F:oxidoreductase activity"/>
    <property type="evidence" value="ECO:0007669"/>
    <property type="project" value="TreeGrafter"/>
</dbReference>
<reference evidence="2 3" key="1">
    <citation type="journal article" date="2012" name="PLoS Pathog.">
        <title>Diverse lifestyles and strategies of plant pathogenesis encoded in the genomes of eighteen Dothideomycetes fungi.</title>
        <authorList>
            <person name="Ohm R.A."/>
            <person name="Feau N."/>
            <person name="Henrissat B."/>
            <person name="Schoch C.L."/>
            <person name="Horwitz B.A."/>
            <person name="Barry K.W."/>
            <person name="Condon B.J."/>
            <person name="Copeland A.C."/>
            <person name="Dhillon B."/>
            <person name="Glaser F."/>
            <person name="Hesse C.N."/>
            <person name="Kosti I."/>
            <person name="LaButti K."/>
            <person name="Lindquist E.A."/>
            <person name="Lucas S."/>
            <person name="Salamov A.A."/>
            <person name="Bradshaw R.E."/>
            <person name="Ciuffetti L."/>
            <person name="Hamelin R.C."/>
            <person name="Kema G.H.J."/>
            <person name="Lawrence C."/>
            <person name="Scott J.A."/>
            <person name="Spatafora J.W."/>
            <person name="Turgeon B.G."/>
            <person name="de Wit P.J.G.M."/>
            <person name="Zhong S."/>
            <person name="Goodwin S.B."/>
            <person name="Grigoriev I.V."/>
        </authorList>
    </citation>
    <scope>NUCLEOTIDE SEQUENCE [LARGE SCALE GENOMIC DNA]</scope>
    <source>
        <strain evidence="2 3">UAMH 10762</strain>
    </source>
</reference>
<dbReference type="SUPFAM" id="SSF51735">
    <property type="entry name" value="NAD(P)-binding Rossmann-fold domains"/>
    <property type="match status" value="1"/>
</dbReference>
<dbReference type="Pfam" id="PF00106">
    <property type="entry name" value="adh_short"/>
    <property type="match status" value="1"/>
</dbReference>
<dbReference type="GO" id="GO:0005737">
    <property type="term" value="C:cytoplasm"/>
    <property type="evidence" value="ECO:0007669"/>
    <property type="project" value="TreeGrafter"/>
</dbReference>
<dbReference type="InterPro" id="IPR036291">
    <property type="entry name" value="NAD(P)-bd_dom_sf"/>
</dbReference>
<dbReference type="EMBL" id="KB445563">
    <property type="protein sequence ID" value="EMC91609.1"/>
    <property type="molecule type" value="Genomic_DNA"/>
</dbReference>
<dbReference type="PRINTS" id="PR00081">
    <property type="entry name" value="GDHRDH"/>
</dbReference>
<dbReference type="AlphaFoldDB" id="M2MY66"/>
<dbReference type="KEGG" id="bcom:BAUCODRAFT_38716"/>